<feature type="domain" description="Post-SET" evidence="3">
    <location>
        <begin position="118"/>
        <end position="134"/>
    </location>
</feature>
<keyword evidence="5" id="KW-1185">Reference proteome</keyword>
<reference evidence="4 5" key="1">
    <citation type="submission" date="2019-02" db="EMBL/GenBank/DDBJ databases">
        <title>Deep-cultivation of Planctomycetes and their phenomic and genomic characterization uncovers novel biology.</title>
        <authorList>
            <person name="Wiegand S."/>
            <person name="Jogler M."/>
            <person name="Boedeker C."/>
            <person name="Pinto D."/>
            <person name="Vollmers J."/>
            <person name="Rivas-Marin E."/>
            <person name="Kohn T."/>
            <person name="Peeters S.H."/>
            <person name="Heuer A."/>
            <person name="Rast P."/>
            <person name="Oberbeckmann S."/>
            <person name="Bunk B."/>
            <person name="Jeske O."/>
            <person name="Meyerdierks A."/>
            <person name="Storesund J.E."/>
            <person name="Kallscheuer N."/>
            <person name="Luecker S."/>
            <person name="Lage O.M."/>
            <person name="Pohl T."/>
            <person name="Merkel B.J."/>
            <person name="Hornburger P."/>
            <person name="Mueller R.-W."/>
            <person name="Bruemmer F."/>
            <person name="Labrenz M."/>
            <person name="Spormann A.M."/>
            <person name="Op Den Camp H."/>
            <person name="Overmann J."/>
            <person name="Amann R."/>
            <person name="Jetten M.S.M."/>
            <person name="Mascher T."/>
            <person name="Medema M.H."/>
            <person name="Devos D.P."/>
            <person name="Kaster A.-K."/>
            <person name="Ovreas L."/>
            <person name="Rohde M."/>
            <person name="Galperin M.Y."/>
            <person name="Jogler C."/>
        </authorList>
    </citation>
    <scope>NUCLEOTIDE SEQUENCE [LARGE SCALE GENOMIC DNA]</scope>
    <source>
        <strain evidence="4 5">Poly41</strain>
    </source>
</reference>
<dbReference type="InterPro" id="IPR001214">
    <property type="entry name" value="SET_dom"/>
</dbReference>
<dbReference type="SMART" id="SM00508">
    <property type="entry name" value="PostSET"/>
    <property type="match status" value="1"/>
</dbReference>
<gene>
    <name evidence="4" type="ORF">Poly41_70950</name>
</gene>
<accession>A0A5C6CK73</accession>
<evidence type="ECO:0000313" key="4">
    <source>
        <dbReference type="EMBL" id="TWU23844.1"/>
    </source>
</evidence>
<dbReference type="RefSeq" id="WP_146531715.1">
    <property type="nucleotide sequence ID" value="NZ_SJPV01000043.1"/>
</dbReference>
<dbReference type="Gene3D" id="2.170.270.10">
    <property type="entry name" value="SET domain"/>
    <property type="match status" value="1"/>
</dbReference>
<evidence type="ECO:0000256" key="2">
    <source>
        <dbReference type="ARBA" id="ARBA00022691"/>
    </source>
</evidence>
<evidence type="ECO:0000256" key="1">
    <source>
        <dbReference type="ARBA" id="ARBA00022679"/>
    </source>
</evidence>
<dbReference type="OrthoDB" id="9804945at2"/>
<dbReference type="Proteomes" id="UP000319143">
    <property type="component" value="Unassembled WGS sequence"/>
</dbReference>
<dbReference type="PROSITE" id="PS50868">
    <property type="entry name" value="POST_SET"/>
    <property type="match status" value="1"/>
</dbReference>
<dbReference type="InterPro" id="IPR003616">
    <property type="entry name" value="Post-SET_dom"/>
</dbReference>
<dbReference type="InterPro" id="IPR046341">
    <property type="entry name" value="SET_dom_sf"/>
</dbReference>
<organism evidence="4 5">
    <name type="scientific">Novipirellula artificiosorum</name>
    <dbReference type="NCBI Taxonomy" id="2528016"/>
    <lineage>
        <taxon>Bacteria</taxon>
        <taxon>Pseudomonadati</taxon>
        <taxon>Planctomycetota</taxon>
        <taxon>Planctomycetia</taxon>
        <taxon>Pirellulales</taxon>
        <taxon>Pirellulaceae</taxon>
        <taxon>Novipirellula</taxon>
    </lineage>
</organism>
<dbReference type="Pfam" id="PF00856">
    <property type="entry name" value="SET"/>
    <property type="match status" value="1"/>
</dbReference>
<comment type="caution">
    <text evidence="4">The sequence shown here is derived from an EMBL/GenBank/DDBJ whole genome shotgun (WGS) entry which is preliminary data.</text>
</comment>
<proteinExistence type="predicted"/>
<dbReference type="GO" id="GO:0016740">
    <property type="term" value="F:transferase activity"/>
    <property type="evidence" value="ECO:0007669"/>
    <property type="project" value="UniProtKB-KW"/>
</dbReference>
<dbReference type="SUPFAM" id="SSF82199">
    <property type="entry name" value="SET domain"/>
    <property type="match status" value="1"/>
</dbReference>
<dbReference type="EMBL" id="SJPV01000043">
    <property type="protein sequence ID" value="TWU23844.1"/>
    <property type="molecule type" value="Genomic_DNA"/>
</dbReference>
<keyword evidence="1" id="KW-0808">Transferase</keyword>
<protein>
    <recommendedName>
        <fullName evidence="3">Post-SET domain-containing protein</fullName>
    </recommendedName>
</protein>
<keyword evidence="2" id="KW-0949">S-adenosyl-L-methionine</keyword>
<evidence type="ECO:0000313" key="5">
    <source>
        <dbReference type="Proteomes" id="UP000319143"/>
    </source>
</evidence>
<sequence>MYPERYRHNPLYPTDSDFKIIKRDQITGLGVITKRSFETGDVVAALAGEVTTELTQHSLEIEPGLHLLDMHFAGFFLHSCHPNVCLDMPNRLVYALRPIAPNDYLLMDYGQTESVLFKQLECQCGSDNCRGWITGHAEGPNVELVEYQAFLQKQNVLA</sequence>
<evidence type="ECO:0000259" key="3">
    <source>
        <dbReference type="PROSITE" id="PS50868"/>
    </source>
</evidence>
<dbReference type="AlphaFoldDB" id="A0A5C6CK73"/>
<name>A0A5C6CK73_9BACT</name>